<keyword evidence="8 9" id="KW-0472">Membrane</keyword>
<evidence type="ECO:0000313" key="11">
    <source>
        <dbReference type="EMBL" id="KAJ8866014.1"/>
    </source>
</evidence>
<dbReference type="EMBL" id="JARBHB010000017">
    <property type="protein sequence ID" value="KAJ8866014.1"/>
    <property type="molecule type" value="Genomic_DNA"/>
</dbReference>
<keyword evidence="4 9" id="KW-0812">Transmembrane</keyword>
<dbReference type="PROSITE" id="PS50929">
    <property type="entry name" value="ABC_TM1F"/>
    <property type="match status" value="1"/>
</dbReference>
<keyword evidence="7 9" id="KW-1133">Transmembrane helix</keyword>
<evidence type="ECO:0000256" key="4">
    <source>
        <dbReference type="ARBA" id="ARBA00022692"/>
    </source>
</evidence>
<dbReference type="InterPro" id="IPR011527">
    <property type="entry name" value="ABC1_TM_dom"/>
</dbReference>
<evidence type="ECO:0000259" key="10">
    <source>
        <dbReference type="PROSITE" id="PS50929"/>
    </source>
</evidence>
<feature type="domain" description="ABC transmembrane type-1" evidence="10">
    <location>
        <begin position="56"/>
        <end position="110"/>
    </location>
</feature>
<feature type="transmembrane region" description="Helical" evidence="9">
    <location>
        <begin position="56"/>
        <end position="82"/>
    </location>
</feature>
<evidence type="ECO:0000256" key="3">
    <source>
        <dbReference type="ARBA" id="ARBA00022448"/>
    </source>
</evidence>
<dbReference type="PANTHER" id="PTHR24223:SF456">
    <property type="entry name" value="MULTIDRUG RESISTANCE-ASSOCIATED PROTEIN LETHAL(2)03659"/>
    <property type="match status" value="1"/>
</dbReference>
<gene>
    <name evidence="11" type="ORF">PR048_033538</name>
</gene>
<evidence type="ECO:0000256" key="2">
    <source>
        <dbReference type="ARBA" id="ARBA00009726"/>
    </source>
</evidence>
<keyword evidence="5" id="KW-0547">Nucleotide-binding</keyword>
<evidence type="ECO:0000256" key="7">
    <source>
        <dbReference type="ARBA" id="ARBA00022989"/>
    </source>
</evidence>
<evidence type="ECO:0000256" key="1">
    <source>
        <dbReference type="ARBA" id="ARBA00004141"/>
    </source>
</evidence>
<evidence type="ECO:0000256" key="6">
    <source>
        <dbReference type="ARBA" id="ARBA00022840"/>
    </source>
</evidence>
<comment type="subcellular location">
    <subcellularLocation>
        <location evidence="1">Membrane</location>
        <topology evidence="1">Multi-pass membrane protein</topology>
    </subcellularLocation>
</comment>
<evidence type="ECO:0000313" key="12">
    <source>
        <dbReference type="Proteomes" id="UP001159363"/>
    </source>
</evidence>
<dbReference type="PANTHER" id="PTHR24223">
    <property type="entry name" value="ATP-BINDING CASSETTE SUB-FAMILY C"/>
    <property type="match status" value="1"/>
</dbReference>
<sequence>MASVGICVFPCRADIEGKRALLASLATNVTEAISSTNSTYGAGPADDSLLSRELCVYIFTALTFVTIAFILFKIFVFMYMCMLSSVRLHNNMFNKIIHLPMKFFNVNPSGKCTSTCRASR</sequence>
<dbReference type="Proteomes" id="UP001159363">
    <property type="component" value="Chromosome 16"/>
</dbReference>
<comment type="similarity">
    <text evidence="2">Belongs to the ABC transporter superfamily. ABCC family. Conjugate transporter (TC 3.A.1.208) subfamily.</text>
</comment>
<keyword evidence="12" id="KW-1185">Reference proteome</keyword>
<reference evidence="11 12" key="1">
    <citation type="submission" date="2023-02" db="EMBL/GenBank/DDBJ databases">
        <title>LHISI_Scaffold_Assembly.</title>
        <authorList>
            <person name="Stuart O.P."/>
            <person name="Cleave R."/>
            <person name="Magrath M.J.L."/>
            <person name="Mikheyev A.S."/>
        </authorList>
    </citation>
    <scope>NUCLEOTIDE SEQUENCE [LARGE SCALE GENOMIC DNA]</scope>
    <source>
        <strain evidence="11">Daus_M_001</strain>
        <tissue evidence="11">Leg muscle</tissue>
    </source>
</reference>
<evidence type="ECO:0000256" key="9">
    <source>
        <dbReference type="SAM" id="Phobius"/>
    </source>
</evidence>
<dbReference type="InterPro" id="IPR050173">
    <property type="entry name" value="ABC_transporter_C-like"/>
</dbReference>
<dbReference type="Pfam" id="PF00664">
    <property type="entry name" value="ABC_membrane"/>
    <property type="match status" value="1"/>
</dbReference>
<dbReference type="Gene3D" id="1.20.1560.10">
    <property type="entry name" value="ABC transporter type 1, transmembrane domain"/>
    <property type="match status" value="1"/>
</dbReference>
<accession>A0ABQ9G0K0</accession>
<comment type="caution">
    <text evidence="11">The sequence shown here is derived from an EMBL/GenBank/DDBJ whole genome shotgun (WGS) entry which is preliminary data.</text>
</comment>
<evidence type="ECO:0000256" key="8">
    <source>
        <dbReference type="ARBA" id="ARBA00023136"/>
    </source>
</evidence>
<dbReference type="SUPFAM" id="SSF90123">
    <property type="entry name" value="ABC transporter transmembrane region"/>
    <property type="match status" value="1"/>
</dbReference>
<organism evidence="11 12">
    <name type="scientific">Dryococelus australis</name>
    <dbReference type="NCBI Taxonomy" id="614101"/>
    <lineage>
        <taxon>Eukaryota</taxon>
        <taxon>Metazoa</taxon>
        <taxon>Ecdysozoa</taxon>
        <taxon>Arthropoda</taxon>
        <taxon>Hexapoda</taxon>
        <taxon>Insecta</taxon>
        <taxon>Pterygota</taxon>
        <taxon>Neoptera</taxon>
        <taxon>Polyneoptera</taxon>
        <taxon>Phasmatodea</taxon>
        <taxon>Verophasmatodea</taxon>
        <taxon>Anareolatae</taxon>
        <taxon>Phasmatidae</taxon>
        <taxon>Eurycanthinae</taxon>
        <taxon>Dryococelus</taxon>
    </lineage>
</organism>
<keyword evidence="6" id="KW-0067">ATP-binding</keyword>
<name>A0ABQ9G0K0_9NEOP</name>
<proteinExistence type="inferred from homology"/>
<dbReference type="InterPro" id="IPR036640">
    <property type="entry name" value="ABC1_TM_sf"/>
</dbReference>
<evidence type="ECO:0000256" key="5">
    <source>
        <dbReference type="ARBA" id="ARBA00022741"/>
    </source>
</evidence>
<keyword evidence="3" id="KW-0813">Transport</keyword>
<protein>
    <recommendedName>
        <fullName evidence="10">ABC transmembrane type-1 domain-containing protein</fullName>
    </recommendedName>
</protein>